<dbReference type="Pfam" id="PF00356">
    <property type="entry name" value="LacI"/>
    <property type="match status" value="1"/>
</dbReference>
<reference evidence="5 6" key="1">
    <citation type="submission" date="2020-02" db="EMBL/GenBank/DDBJ databases">
        <title>Characterization of phylogenetic diversity of novel bifidobacterial species isolated in Czech ZOOs.</title>
        <authorList>
            <person name="Lugli G.A."/>
            <person name="Vera N.B."/>
            <person name="Ventura M."/>
        </authorList>
    </citation>
    <scope>NUCLEOTIDE SEQUENCE [LARGE SCALE GENOMIC DNA]</scope>
    <source>
        <strain evidence="5 6">DSM 109957</strain>
    </source>
</reference>
<evidence type="ECO:0000256" key="3">
    <source>
        <dbReference type="ARBA" id="ARBA00023163"/>
    </source>
</evidence>
<evidence type="ECO:0000313" key="5">
    <source>
        <dbReference type="EMBL" id="NMM94880.1"/>
    </source>
</evidence>
<dbReference type="InterPro" id="IPR046335">
    <property type="entry name" value="LacI/GalR-like_sensor"/>
</dbReference>
<keyword evidence="6" id="KW-1185">Reference proteome</keyword>
<keyword evidence="3" id="KW-0804">Transcription</keyword>
<organism evidence="5 6">
    <name type="scientific">Bifidobacterium oedipodis</name>
    <dbReference type="NCBI Taxonomy" id="2675322"/>
    <lineage>
        <taxon>Bacteria</taxon>
        <taxon>Bacillati</taxon>
        <taxon>Actinomycetota</taxon>
        <taxon>Actinomycetes</taxon>
        <taxon>Bifidobacteriales</taxon>
        <taxon>Bifidobacteriaceae</taxon>
        <taxon>Bifidobacterium</taxon>
    </lineage>
</organism>
<dbReference type="PANTHER" id="PTHR30146:SF153">
    <property type="entry name" value="LACTOSE OPERON REPRESSOR"/>
    <property type="match status" value="1"/>
</dbReference>
<dbReference type="AlphaFoldDB" id="A0A7Y0ER37"/>
<dbReference type="SUPFAM" id="SSF47413">
    <property type="entry name" value="lambda repressor-like DNA-binding domains"/>
    <property type="match status" value="1"/>
</dbReference>
<evidence type="ECO:0000259" key="4">
    <source>
        <dbReference type="PROSITE" id="PS50932"/>
    </source>
</evidence>
<dbReference type="CDD" id="cd01392">
    <property type="entry name" value="HTH_LacI"/>
    <property type="match status" value="1"/>
</dbReference>
<dbReference type="SMART" id="SM00354">
    <property type="entry name" value="HTH_LACI"/>
    <property type="match status" value="1"/>
</dbReference>
<dbReference type="GO" id="GO:0000976">
    <property type="term" value="F:transcription cis-regulatory region binding"/>
    <property type="evidence" value="ECO:0007669"/>
    <property type="project" value="TreeGrafter"/>
</dbReference>
<name>A0A7Y0ER37_9BIFI</name>
<keyword evidence="2" id="KW-0238">DNA-binding</keyword>
<evidence type="ECO:0000256" key="2">
    <source>
        <dbReference type="ARBA" id="ARBA00023125"/>
    </source>
</evidence>
<comment type="caution">
    <text evidence="5">The sequence shown here is derived from an EMBL/GenBank/DDBJ whole genome shotgun (WGS) entry which is preliminary data.</text>
</comment>
<evidence type="ECO:0000313" key="6">
    <source>
        <dbReference type="Proteomes" id="UP000532194"/>
    </source>
</evidence>
<dbReference type="SUPFAM" id="SSF53822">
    <property type="entry name" value="Periplasmic binding protein-like I"/>
    <property type="match status" value="1"/>
</dbReference>
<dbReference type="InterPro" id="IPR010982">
    <property type="entry name" value="Lambda_DNA-bd_dom_sf"/>
</dbReference>
<dbReference type="Gene3D" id="3.40.50.2300">
    <property type="match status" value="2"/>
</dbReference>
<sequence length="366" mass="40108">MHYTEQSHTFRKIIMTKRITLADVAADAGVSAKTVSDVIHHRGRMREETRERVRNSMRALGYTTNLAARTLRTGSAKLIGLAIPNFAQPFNGNYADIVTSYAWAKGYRVSITTYHRLSQGLRELSADAYRFGVDGWIFLTDTPIPAQDNFLNQDRPVVLTGDYLSHGVADTIMFPNVEASQTATTRLFELGCERIGFIGAPANADSLDVTTQQLDAALTAQEGNSAMRLRGHLTALLQHNRSPLPSLVGACTRLDRSDGEKATLRLLDAGAQFDALFCANDAVALGAMSALTSRGLRIPEDVQIIGFDNTPDAAFSSPRLTTIDPFTEQYAQMAVDCLISRLEGDETAPTVHITDFALIERDSTRH</sequence>
<dbReference type="GO" id="GO:0003700">
    <property type="term" value="F:DNA-binding transcription factor activity"/>
    <property type="evidence" value="ECO:0007669"/>
    <property type="project" value="TreeGrafter"/>
</dbReference>
<dbReference type="InterPro" id="IPR000843">
    <property type="entry name" value="HTH_LacI"/>
</dbReference>
<dbReference type="PROSITE" id="PS50932">
    <property type="entry name" value="HTH_LACI_2"/>
    <property type="match status" value="1"/>
</dbReference>
<dbReference type="EMBL" id="JAAIII010000007">
    <property type="protein sequence ID" value="NMM94880.1"/>
    <property type="molecule type" value="Genomic_DNA"/>
</dbReference>
<dbReference type="Pfam" id="PF13377">
    <property type="entry name" value="Peripla_BP_3"/>
    <property type="match status" value="1"/>
</dbReference>
<proteinExistence type="predicted"/>
<accession>A0A7Y0ER37</accession>
<evidence type="ECO:0000256" key="1">
    <source>
        <dbReference type="ARBA" id="ARBA00023015"/>
    </source>
</evidence>
<gene>
    <name evidence="5" type="ORF">G1C95_2068</name>
</gene>
<dbReference type="CDD" id="cd06267">
    <property type="entry name" value="PBP1_LacI_sugar_binding-like"/>
    <property type="match status" value="1"/>
</dbReference>
<dbReference type="InterPro" id="IPR028082">
    <property type="entry name" value="Peripla_BP_I"/>
</dbReference>
<dbReference type="PANTHER" id="PTHR30146">
    <property type="entry name" value="LACI-RELATED TRANSCRIPTIONAL REPRESSOR"/>
    <property type="match status" value="1"/>
</dbReference>
<dbReference type="Proteomes" id="UP000532194">
    <property type="component" value="Unassembled WGS sequence"/>
</dbReference>
<protein>
    <submittedName>
        <fullName evidence="5">LacI family transcriptional regulator</fullName>
    </submittedName>
</protein>
<keyword evidence="1" id="KW-0805">Transcription regulation</keyword>
<dbReference type="PROSITE" id="PS00356">
    <property type="entry name" value="HTH_LACI_1"/>
    <property type="match status" value="1"/>
</dbReference>
<dbReference type="Gene3D" id="1.10.260.40">
    <property type="entry name" value="lambda repressor-like DNA-binding domains"/>
    <property type="match status" value="1"/>
</dbReference>
<feature type="domain" description="HTH lacI-type" evidence="4">
    <location>
        <begin position="19"/>
        <end position="73"/>
    </location>
</feature>